<accession>A0A0A8YFT6</accession>
<proteinExistence type="predicted"/>
<name>A0A0A8YFT6_ARUDO</name>
<dbReference type="AlphaFoldDB" id="A0A0A8YFT6"/>
<evidence type="ECO:0000313" key="1">
    <source>
        <dbReference type="EMBL" id="JAD24115.1"/>
    </source>
</evidence>
<sequence length="22" mass="2483">MSKLSINILTVFSCMWNALLVV</sequence>
<organism evidence="1">
    <name type="scientific">Arundo donax</name>
    <name type="common">Giant reed</name>
    <name type="synonym">Donax arundinaceus</name>
    <dbReference type="NCBI Taxonomy" id="35708"/>
    <lineage>
        <taxon>Eukaryota</taxon>
        <taxon>Viridiplantae</taxon>
        <taxon>Streptophyta</taxon>
        <taxon>Embryophyta</taxon>
        <taxon>Tracheophyta</taxon>
        <taxon>Spermatophyta</taxon>
        <taxon>Magnoliopsida</taxon>
        <taxon>Liliopsida</taxon>
        <taxon>Poales</taxon>
        <taxon>Poaceae</taxon>
        <taxon>PACMAD clade</taxon>
        <taxon>Arundinoideae</taxon>
        <taxon>Arundineae</taxon>
        <taxon>Arundo</taxon>
    </lineage>
</organism>
<reference evidence="1" key="1">
    <citation type="submission" date="2014-09" db="EMBL/GenBank/DDBJ databases">
        <authorList>
            <person name="Magalhaes I.L.F."/>
            <person name="Oliveira U."/>
            <person name="Santos F.R."/>
            <person name="Vidigal T.H.D.A."/>
            <person name="Brescovit A.D."/>
            <person name="Santos A.J."/>
        </authorList>
    </citation>
    <scope>NUCLEOTIDE SEQUENCE</scope>
    <source>
        <tissue evidence="1">Shoot tissue taken approximately 20 cm above the soil surface</tissue>
    </source>
</reference>
<dbReference type="EMBL" id="GBRH01273780">
    <property type="protein sequence ID" value="JAD24115.1"/>
    <property type="molecule type" value="Transcribed_RNA"/>
</dbReference>
<protein>
    <submittedName>
        <fullName evidence="1">Uncharacterized protein</fullName>
    </submittedName>
</protein>
<reference evidence="1" key="2">
    <citation type="journal article" date="2015" name="Data Brief">
        <title>Shoot transcriptome of the giant reed, Arundo donax.</title>
        <authorList>
            <person name="Barrero R.A."/>
            <person name="Guerrero F.D."/>
            <person name="Moolhuijzen P."/>
            <person name="Goolsby J.A."/>
            <person name="Tidwell J."/>
            <person name="Bellgard S.E."/>
            <person name="Bellgard M.I."/>
        </authorList>
    </citation>
    <scope>NUCLEOTIDE SEQUENCE</scope>
    <source>
        <tissue evidence="1">Shoot tissue taken approximately 20 cm above the soil surface</tissue>
    </source>
</reference>